<organism evidence="2 3">
    <name type="scientific">Arabis nemorensis</name>
    <dbReference type="NCBI Taxonomy" id="586526"/>
    <lineage>
        <taxon>Eukaryota</taxon>
        <taxon>Viridiplantae</taxon>
        <taxon>Streptophyta</taxon>
        <taxon>Embryophyta</taxon>
        <taxon>Tracheophyta</taxon>
        <taxon>Spermatophyta</taxon>
        <taxon>Magnoliopsida</taxon>
        <taxon>eudicotyledons</taxon>
        <taxon>Gunneridae</taxon>
        <taxon>Pentapetalae</taxon>
        <taxon>rosids</taxon>
        <taxon>malvids</taxon>
        <taxon>Brassicales</taxon>
        <taxon>Brassicaceae</taxon>
        <taxon>Arabideae</taxon>
        <taxon>Arabis</taxon>
    </lineage>
</organism>
<evidence type="ECO:0000313" key="3">
    <source>
        <dbReference type="Proteomes" id="UP000489600"/>
    </source>
</evidence>
<evidence type="ECO:0000259" key="1">
    <source>
        <dbReference type="Pfam" id="PF20167"/>
    </source>
</evidence>
<feature type="domain" description="Putative plant transposon protein" evidence="1">
    <location>
        <begin position="7"/>
        <end position="172"/>
    </location>
</feature>
<dbReference type="Pfam" id="PF20167">
    <property type="entry name" value="Transposase_32"/>
    <property type="match status" value="1"/>
</dbReference>
<dbReference type="Proteomes" id="UP000489600">
    <property type="component" value="Unassembled WGS sequence"/>
</dbReference>
<dbReference type="InterPro" id="IPR046796">
    <property type="entry name" value="Transposase_32_dom"/>
</dbReference>
<reference evidence="2" key="1">
    <citation type="submission" date="2019-07" db="EMBL/GenBank/DDBJ databases">
        <authorList>
            <person name="Dittberner H."/>
        </authorList>
    </citation>
    <scope>NUCLEOTIDE SEQUENCE [LARGE SCALE GENOMIC DNA]</scope>
</reference>
<dbReference type="OrthoDB" id="1102012at2759"/>
<evidence type="ECO:0000313" key="2">
    <source>
        <dbReference type="EMBL" id="VVB13095.1"/>
    </source>
</evidence>
<accession>A0A565CHK6</accession>
<dbReference type="AlphaFoldDB" id="A0A565CHK6"/>
<gene>
    <name evidence="2" type="ORF">ANE_LOCUS23539</name>
</gene>
<name>A0A565CHK6_9BRAS</name>
<sequence length="220" mass="24995">MHVSGFHGYVEDVIREFYAHLPSFKTHESEVKVFVRGYEYTFSAVVVNRFLKLKPLDDSEVRAEIEGDQVNKNELAQFLADDPAMTCTKLGTPAMLPRIASLYIVCGHNWMPTSNMTPMNQKRTRSMYKLAKAIRTDFGEDVFNQVLEVGRNAGTFNLMFPSLIYGIMTTQHIVELRDGEACNGDTTYTRNNKSGLRYLQKKEGLWAYGSTVAHLIHSLL</sequence>
<proteinExistence type="predicted"/>
<comment type="caution">
    <text evidence="2">The sequence shown here is derived from an EMBL/GenBank/DDBJ whole genome shotgun (WGS) entry which is preliminary data.</text>
</comment>
<keyword evidence="3" id="KW-1185">Reference proteome</keyword>
<dbReference type="EMBL" id="CABITT030000008">
    <property type="protein sequence ID" value="VVB13095.1"/>
    <property type="molecule type" value="Genomic_DNA"/>
</dbReference>
<protein>
    <recommendedName>
        <fullName evidence="1">Putative plant transposon protein domain-containing protein</fullName>
    </recommendedName>
</protein>